<dbReference type="EMBL" id="CP012159">
    <property type="protein sequence ID" value="AKT39004.1"/>
    <property type="molecule type" value="Genomic_DNA"/>
</dbReference>
<dbReference type="SMART" id="SM00240">
    <property type="entry name" value="FHA"/>
    <property type="match status" value="1"/>
</dbReference>
<evidence type="ECO:0000259" key="3">
    <source>
        <dbReference type="PROSITE" id="PS50006"/>
    </source>
</evidence>
<sequence>MSRRMFEDDSEATRVANLGEMQEQLTTRSRRDRPCLMILAGSNVGERYRIDGPEIVIGRTSGVTIRLSDDGVSRRHARLFCMANNEVAIEDLQSSNGTLVNNQAISGTVLLRDGDKIRIGSTTVLMFTYHDQVEELFQESMYDRSIRDELTKAFNRRFFLERLESEIAYARRHNTPLAILLFDIDHFKRINDTYGHPAGDVVLARVSKMAGGTLRTEDVFARYGGEEFVVLCRGVPLDNAGILADRIRTLVEAATFEHEGVRVPVTISVGVAALPSTDAETGLQLIAAADEALYEAKRTGRNRVLLKQGIDPERF</sequence>
<dbReference type="CDD" id="cd01949">
    <property type="entry name" value="GGDEF"/>
    <property type="match status" value="1"/>
</dbReference>
<reference evidence="5 6" key="1">
    <citation type="submission" date="2015-07" db="EMBL/GenBank/DDBJ databases">
        <title>Genome analysis of myxobacterium Chondromyces crocatus Cm c5 reveals a high potential for natural compound synthesis and the genetic basis for the loss of fruiting body formation.</title>
        <authorList>
            <person name="Zaburannyi N."/>
            <person name="Bunk B."/>
            <person name="Maier J."/>
            <person name="Overmann J."/>
            <person name="Mueller R."/>
        </authorList>
    </citation>
    <scope>NUCLEOTIDE SEQUENCE [LARGE SCALE GENOMIC DNA]</scope>
    <source>
        <strain evidence="5 6">Cm c5</strain>
    </source>
</reference>
<dbReference type="Pfam" id="PF00990">
    <property type="entry name" value="GGDEF"/>
    <property type="match status" value="1"/>
</dbReference>
<dbReference type="SUPFAM" id="SSF55073">
    <property type="entry name" value="Nucleotide cyclase"/>
    <property type="match status" value="1"/>
</dbReference>
<dbReference type="InterPro" id="IPR029787">
    <property type="entry name" value="Nucleotide_cyclase"/>
</dbReference>
<evidence type="ECO:0000313" key="6">
    <source>
        <dbReference type="Proteomes" id="UP000067626"/>
    </source>
</evidence>
<dbReference type="PROSITE" id="PS50006">
    <property type="entry name" value="FHA_DOMAIN"/>
    <property type="match status" value="1"/>
</dbReference>
<dbReference type="InterPro" id="IPR050469">
    <property type="entry name" value="Diguanylate_Cyclase"/>
</dbReference>
<dbReference type="InterPro" id="IPR000160">
    <property type="entry name" value="GGDEF_dom"/>
</dbReference>
<dbReference type="Proteomes" id="UP000067626">
    <property type="component" value="Chromosome"/>
</dbReference>
<dbReference type="PROSITE" id="PS50887">
    <property type="entry name" value="GGDEF"/>
    <property type="match status" value="1"/>
</dbReference>
<protein>
    <recommendedName>
        <fullName evidence="1">diguanylate cyclase</fullName>
        <ecNumber evidence="1">2.7.7.65</ecNumber>
    </recommendedName>
</protein>
<dbReference type="PANTHER" id="PTHR45138:SF9">
    <property type="entry name" value="DIGUANYLATE CYCLASE DGCM-RELATED"/>
    <property type="match status" value="1"/>
</dbReference>
<dbReference type="KEGG" id="ccro:CMC5_031500"/>
<proteinExistence type="predicted"/>
<dbReference type="Gene3D" id="2.60.200.20">
    <property type="match status" value="1"/>
</dbReference>
<dbReference type="SUPFAM" id="SSF49879">
    <property type="entry name" value="SMAD/FHA domain"/>
    <property type="match status" value="1"/>
</dbReference>
<gene>
    <name evidence="5" type="ORF">CMC5_031500</name>
</gene>
<feature type="domain" description="GGDEF" evidence="4">
    <location>
        <begin position="175"/>
        <end position="309"/>
    </location>
</feature>
<dbReference type="InterPro" id="IPR043128">
    <property type="entry name" value="Rev_trsase/Diguanyl_cyclase"/>
</dbReference>
<evidence type="ECO:0000313" key="5">
    <source>
        <dbReference type="EMBL" id="AKT39004.1"/>
    </source>
</evidence>
<comment type="catalytic activity">
    <reaction evidence="2">
        <text>2 GTP = 3',3'-c-di-GMP + 2 diphosphate</text>
        <dbReference type="Rhea" id="RHEA:24898"/>
        <dbReference type="ChEBI" id="CHEBI:33019"/>
        <dbReference type="ChEBI" id="CHEBI:37565"/>
        <dbReference type="ChEBI" id="CHEBI:58805"/>
        <dbReference type="EC" id="2.7.7.65"/>
    </reaction>
</comment>
<dbReference type="NCBIfam" id="TIGR00254">
    <property type="entry name" value="GGDEF"/>
    <property type="match status" value="1"/>
</dbReference>
<dbReference type="Gene3D" id="3.30.70.270">
    <property type="match status" value="1"/>
</dbReference>
<dbReference type="OrthoDB" id="9783076at2"/>
<accession>A0A0K1EDS5</accession>
<keyword evidence="6" id="KW-1185">Reference proteome</keyword>
<name>A0A0K1EDS5_CHOCO</name>
<dbReference type="EC" id="2.7.7.65" evidence="1"/>
<evidence type="ECO:0000256" key="1">
    <source>
        <dbReference type="ARBA" id="ARBA00012528"/>
    </source>
</evidence>
<evidence type="ECO:0000259" key="4">
    <source>
        <dbReference type="PROSITE" id="PS50887"/>
    </source>
</evidence>
<dbReference type="SMART" id="SM00267">
    <property type="entry name" value="GGDEF"/>
    <property type="match status" value="1"/>
</dbReference>
<dbReference type="GO" id="GO:1902201">
    <property type="term" value="P:negative regulation of bacterial-type flagellum-dependent cell motility"/>
    <property type="evidence" value="ECO:0007669"/>
    <property type="project" value="TreeGrafter"/>
</dbReference>
<dbReference type="GO" id="GO:0052621">
    <property type="term" value="F:diguanylate cyclase activity"/>
    <property type="evidence" value="ECO:0007669"/>
    <property type="project" value="UniProtKB-EC"/>
</dbReference>
<dbReference type="CDD" id="cd00060">
    <property type="entry name" value="FHA"/>
    <property type="match status" value="1"/>
</dbReference>
<dbReference type="AlphaFoldDB" id="A0A0K1EDS5"/>
<organism evidence="5 6">
    <name type="scientific">Chondromyces crocatus</name>
    <dbReference type="NCBI Taxonomy" id="52"/>
    <lineage>
        <taxon>Bacteria</taxon>
        <taxon>Pseudomonadati</taxon>
        <taxon>Myxococcota</taxon>
        <taxon>Polyangia</taxon>
        <taxon>Polyangiales</taxon>
        <taxon>Polyangiaceae</taxon>
        <taxon>Chondromyces</taxon>
    </lineage>
</organism>
<dbReference type="Pfam" id="PF00498">
    <property type="entry name" value="FHA"/>
    <property type="match status" value="1"/>
</dbReference>
<evidence type="ECO:0000256" key="2">
    <source>
        <dbReference type="ARBA" id="ARBA00034247"/>
    </source>
</evidence>
<dbReference type="STRING" id="52.CMC5_031500"/>
<dbReference type="GO" id="GO:0005886">
    <property type="term" value="C:plasma membrane"/>
    <property type="evidence" value="ECO:0007669"/>
    <property type="project" value="TreeGrafter"/>
</dbReference>
<feature type="domain" description="FHA" evidence="3">
    <location>
        <begin position="55"/>
        <end position="105"/>
    </location>
</feature>
<dbReference type="PANTHER" id="PTHR45138">
    <property type="entry name" value="REGULATORY COMPONENTS OF SENSORY TRANSDUCTION SYSTEM"/>
    <property type="match status" value="1"/>
</dbReference>
<dbReference type="GO" id="GO:0043709">
    <property type="term" value="P:cell adhesion involved in single-species biofilm formation"/>
    <property type="evidence" value="ECO:0007669"/>
    <property type="project" value="TreeGrafter"/>
</dbReference>
<dbReference type="InterPro" id="IPR008984">
    <property type="entry name" value="SMAD_FHA_dom_sf"/>
</dbReference>
<dbReference type="FunFam" id="3.30.70.270:FF:000001">
    <property type="entry name" value="Diguanylate cyclase domain protein"/>
    <property type="match status" value="1"/>
</dbReference>
<dbReference type="InterPro" id="IPR000253">
    <property type="entry name" value="FHA_dom"/>
</dbReference>